<protein>
    <submittedName>
        <fullName evidence="1">Uncharacterized protein</fullName>
    </submittedName>
</protein>
<dbReference type="Proteomes" id="UP000321822">
    <property type="component" value="Unassembled WGS sequence"/>
</dbReference>
<dbReference type="RefSeq" id="WP_146790638.1">
    <property type="nucleotide sequence ID" value="NZ_VOLT01000011.1"/>
</dbReference>
<accession>A0A5C6Q8D7</accession>
<dbReference type="OrthoDB" id="8565078at2"/>
<evidence type="ECO:0000313" key="1">
    <source>
        <dbReference type="EMBL" id="TWX65284.1"/>
    </source>
</evidence>
<organism evidence="1 2">
    <name type="scientific">Colwellia demingiae</name>
    <dbReference type="NCBI Taxonomy" id="89401"/>
    <lineage>
        <taxon>Bacteria</taxon>
        <taxon>Pseudomonadati</taxon>
        <taxon>Pseudomonadota</taxon>
        <taxon>Gammaproteobacteria</taxon>
        <taxon>Alteromonadales</taxon>
        <taxon>Colwelliaceae</taxon>
        <taxon>Colwellia</taxon>
    </lineage>
</organism>
<name>A0A5C6Q8D7_9GAMM</name>
<gene>
    <name evidence="1" type="ORF">ESZ36_18605</name>
</gene>
<comment type="caution">
    <text evidence="1">The sequence shown here is derived from an EMBL/GenBank/DDBJ whole genome shotgun (WGS) entry which is preliminary data.</text>
</comment>
<proteinExistence type="predicted"/>
<dbReference type="AlphaFoldDB" id="A0A5C6Q8D7"/>
<reference evidence="1 2" key="1">
    <citation type="submission" date="2019-07" db="EMBL/GenBank/DDBJ databases">
        <title>Genomes of sea-ice associated Colwellia species.</title>
        <authorList>
            <person name="Bowman J.P."/>
        </authorList>
    </citation>
    <scope>NUCLEOTIDE SEQUENCE [LARGE SCALE GENOMIC DNA]</scope>
    <source>
        <strain evidence="1 2">ACAM 459</strain>
    </source>
</reference>
<dbReference type="EMBL" id="VOLT01000011">
    <property type="protein sequence ID" value="TWX65284.1"/>
    <property type="molecule type" value="Genomic_DNA"/>
</dbReference>
<sequence>MAGFDSSQVASLLRQIGAYNDLLASAYVYGSIASDDQDANTLSLLHKSGLIRPDDSPGEYRVTTDLKRMLNRLMRKQSSYRQLTDMGKVIDAIDEVAKDYELATKAKEQEDAEYYLDQLDDLLYETKDSLNNNLDTMHFAIVSQFGFVSSLSNKIRQNERYLSHAQKLLNELQQIDPQDCYEWLDWACPNEFARKISSFVYWYNQILPKLRLIIDNMRISLFRLRRDEKQASQLRNMARFLRKHPEFDLDENLFELPSLPETLKYSPPMPLRSYVDTKQTDIEQPLLELVQSLRKQSVVTPIKTRVTGEVSVKPIERLAAEEDFFEQQTELLFEHVIINNSAVSALSFYQEYQDSWLDQSQSIAPKAWIELVFSCYCKLTSAQQNALNIKMKGVAVTGTTDNYRYSDVVIELRGELKTELSA</sequence>
<keyword evidence="2" id="KW-1185">Reference proteome</keyword>
<evidence type="ECO:0000313" key="2">
    <source>
        <dbReference type="Proteomes" id="UP000321822"/>
    </source>
</evidence>